<feature type="transmembrane region" description="Helical" evidence="1">
    <location>
        <begin position="166"/>
        <end position="186"/>
    </location>
</feature>
<feature type="transmembrane region" description="Helical" evidence="1">
    <location>
        <begin position="92"/>
        <end position="119"/>
    </location>
</feature>
<dbReference type="EMBL" id="PPXC01000012">
    <property type="protein sequence ID" value="POH72643.1"/>
    <property type="molecule type" value="Genomic_DNA"/>
</dbReference>
<evidence type="ECO:0000256" key="1">
    <source>
        <dbReference type="SAM" id="Phobius"/>
    </source>
</evidence>
<feature type="transmembrane region" description="Helical" evidence="1">
    <location>
        <begin position="218"/>
        <end position="238"/>
    </location>
</feature>
<dbReference type="Pfam" id="PF01569">
    <property type="entry name" value="PAP2"/>
    <property type="match status" value="1"/>
</dbReference>
<dbReference type="PANTHER" id="PTHR14969">
    <property type="entry name" value="SPHINGOSINE-1-PHOSPHATE PHOSPHOHYDROLASE"/>
    <property type="match status" value="1"/>
</dbReference>
<dbReference type="PANTHER" id="PTHR14969:SF13">
    <property type="entry name" value="AT30094P"/>
    <property type="match status" value="1"/>
</dbReference>
<proteinExistence type="predicted"/>
<dbReference type="InterPro" id="IPR000326">
    <property type="entry name" value="PAP2/HPO"/>
</dbReference>
<feature type="domain" description="Phosphatidic acid phosphatase type 2/haloperoxidase" evidence="2">
    <location>
        <begin position="125"/>
        <end position="239"/>
    </location>
</feature>
<feature type="transmembrane region" description="Helical" evidence="1">
    <location>
        <begin position="193"/>
        <end position="212"/>
    </location>
</feature>
<organism evidence="3 4">
    <name type="scientific">Arthrobacter glacialis</name>
    <dbReference type="NCBI Taxonomy" id="1664"/>
    <lineage>
        <taxon>Bacteria</taxon>
        <taxon>Bacillati</taxon>
        <taxon>Actinomycetota</taxon>
        <taxon>Actinomycetes</taxon>
        <taxon>Micrococcales</taxon>
        <taxon>Micrococcaceae</taxon>
        <taxon>Arthrobacter</taxon>
    </lineage>
</organism>
<feature type="transmembrane region" description="Helical" evidence="1">
    <location>
        <begin position="126"/>
        <end position="146"/>
    </location>
</feature>
<keyword evidence="1" id="KW-0812">Transmembrane</keyword>
<dbReference type="OrthoDB" id="5289372at2"/>
<keyword evidence="1" id="KW-1133">Transmembrane helix</keyword>
<dbReference type="SUPFAM" id="SSF48317">
    <property type="entry name" value="Acid phosphatase/Vanadium-dependent haloperoxidase"/>
    <property type="match status" value="1"/>
</dbReference>
<feature type="transmembrane region" description="Helical" evidence="1">
    <location>
        <begin position="41"/>
        <end position="64"/>
    </location>
</feature>
<dbReference type="SMART" id="SM00014">
    <property type="entry name" value="acidPPc"/>
    <property type="match status" value="1"/>
</dbReference>
<evidence type="ECO:0000259" key="2">
    <source>
        <dbReference type="SMART" id="SM00014"/>
    </source>
</evidence>
<gene>
    <name evidence="3" type="ORF">CVS27_14830</name>
</gene>
<sequence>MSHKEKSKQSAPALSGRQHSSWSEKFMVEERLVPASTQRGIYLTSLALAAVGLGLFLVLLVGVLSQSGLQRFDQPVATWFISQRSDTLTDMAIVLAVAFGPVALPIIVLLVILGWTLLAKHAWRPVLLAAGMATGLLLAQTIPRLVQHPRPPVDLMLFGADSTFSFPSGHVLGTSNFLLILAFLIASRRQQTSLTVLLFTIAAVVILAQVASRLYLGYHWLSDTAASIALSLLILGVLMSIDTARTVRVPGEQIHGAHSQPQVDGT</sequence>
<comment type="caution">
    <text evidence="3">The sequence shown here is derived from an EMBL/GenBank/DDBJ whole genome shotgun (WGS) entry which is preliminary data.</text>
</comment>
<dbReference type="Proteomes" id="UP000237061">
    <property type="component" value="Unassembled WGS sequence"/>
</dbReference>
<name>A0A2S3ZTY7_ARTGL</name>
<reference evidence="3 4" key="1">
    <citation type="submission" date="2018-01" db="EMBL/GenBank/DDBJ databases">
        <title>Arthrobacter sp. nov., from glaciers in China.</title>
        <authorList>
            <person name="Liu Q."/>
            <person name="Xin Y.-H."/>
        </authorList>
    </citation>
    <scope>NUCLEOTIDE SEQUENCE [LARGE SCALE GENOMIC DNA]</scope>
    <source>
        <strain evidence="3 4">HLT2-12-2</strain>
    </source>
</reference>
<dbReference type="CDD" id="cd03392">
    <property type="entry name" value="PAP2_like_2"/>
    <property type="match status" value="1"/>
</dbReference>
<dbReference type="InterPro" id="IPR036938">
    <property type="entry name" value="PAP2/HPO_sf"/>
</dbReference>
<accession>A0A2S3ZTY7</accession>
<protein>
    <submittedName>
        <fullName evidence="3">Phosphoesterase</fullName>
    </submittedName>
</protein>
<dbReference type="RefSeq" id="WP_103466619.1">
    <property type="nucleotide sequence ID" value="NZ_PPXB01000011.1"/>
</dbReference>
<dbReference type="Gene3D" id="1.20.144.10">
    <property type="entry name" value="Phosphatidic acid phosphatase type 2/haloperoxidase"/>
    <property type="match status" value="1"/>
</dbReference>
<evidence type="ECO:0000313" key="3">
    <source>
        <dbReference type="EMBL" id="POH72643.1"/>
    </source>
</evidence>
<dbReference type="AlphaFoldDB" id="A0A2S3ZTY7"/>
<evidence type="ECO:0000313" key="4">
    <source>
        <dbReference type="Proteomes" id="UP000237061"/>
    </source>
</evidence>
<keyword evidence="1" id="KW-0472">Membrane</keyword>
<keyword evidence="4" id="KW-1185">Reference proteome</keyword>